<evidence type="ECO:0000313" key="1">
    <source>
        <dbReference type="EMBL" id="TCT16022.1"/>
    </source>
</evidence>
<organism evidence="1 2">
    <name type="scientific">Natranaerovirga pectinivora</name>
    <dbReference type="NCBI Taxonomy" id="682400"/>
    <lineage>
        <taxon>Bacteria</taxon>
        <taxon>Bacillati</taxon>
        <taxon>Bacillota</taxon>
        <taxon>Clostridia</taxon>
        <taxon>Lachnospirales</taxon>
        <taxon>Natranaerovirgaceae</taxon>
        <taxon>Natranaerovirga</taxon>
    </lineage>
</organism>
<dbReference type="RefSeq" id="WP_132250078.1">
    <property type="nucleotide sequence ID" value="NZ_SMAL01000002.1"/>
</dbReference>
<proteinExistence type="predicted"/>
<reference evidence="1 2" key="1">
    <citation type="submission" date="2019-03" db="EMBL/GenBank/DDBJ databases">
        <title>Genomic Encyclopedia of Type Strains, Phase IV (KMG-IV): sequencing the most valuable type-strain genomes for metagenomic binning, comparative biology and taxonomic classification.</title>
        <authorList>
            <person name="Goeker M."/>
        </authorList>
    </citation>
    <scope>NUCLEOTIDE SEQUENCE [LARGE SCALE GENOMIC DNA]</scope>
    <source>
        <strain evidence="1 2">DSM 24629</strain>
    </source>
</reference>
<dbReference type="EMBL" id="SMAL01000002">
    <property type="protein sequence ID" value="TCT16022.1"/>
    <property type="molecule type" value="Genomic_DNA"/>
</dbReference>
<dbReference type="OrthoDB" id="1825465at2"/>
<protein>
    <submittedName>
        <fullName evidence="1">Uncharacterized protein</fullName>
    </submittedName>
</protein>
<dbReference type="AlphaFoldDB" id="A0A4R3MND8"/>
<dbReference type="Proteomes" id="UP000294902">
    <property type="component" value="Unassembled WGS sequence"/>
</dbReference>
<evidence type="ECO:0000313" key="2">
    <source>
        <dbReference type="Proteomes" id="UP000294902"/>
    </source>
</evidence>
<keyword evidence="2" id="KW-1185">Reference proteome</keyword>
<gene>
    <name evidence="1" type="ORF">EDC18_10236</name>
</gene>
<comment type="caution">
    <text evidence="1">The sequence shown here is derived from an EMBL/GenBank/DDBJ whole genome shotgun (WGS) entry which is preliminary data.</text>
</comment>
<sequence>MKRDPIEETKEFKEVVKKIQPQLDIINSQLDEQGYRMGRCHIYWAKKKELLKQEGINWHTPAECNPYTIFD</sequence>
<name>A0A4R3MND8_9FIRM</name>
<accession>A0A4R3MND8</accession>